<reference evidence="1 2" key="1">
    <citation type="submission" date="2015-02" db="EMBL/GenBank/DDBJ databases">
        <title>Whole genome shotgun sequencing of cultured foodborne pathogen.</title>
        <authorList>
            <person name="Timme R."/>
            <person name="Allard M.W."/>
            <person name="Strain E."/>
            <person name="Evans P.S."/>
            <person name="Brown E."/>
        </authorList>
    </citation>
    <scope>NUCLEOTIDE SEQUENCE [LARGE SCALE GENOMIC DNA]</scope>
    <source>
        <strain evidence="1 2">GCSL-TSO-24</strain>
    </source>
</reference>
<dbReference type="PANTHER" id="PTHR40590">
    <property type="entry name" value="CYTOPLASMIC PROTEIN-RELATED"/>
    <property type="match status" value="1"/>
</dbReference>
<evidence type="ECO:0000313" key="2">
    <source>
        <dbReference type="Proteomes" id="UP000032582"/>
    </source>
</evidence>
<proteinExistence type="predicted"/>
<gene>
    <name evidence="1" type="ORF">UA45_18000</name>
</gene>
<protein>
    <submittedName>
        <fullName evidence="1">Polysaccharide biosynthesis protein GumN</fullName>
    </submittedName>
</protein>
<dbReference type="AlphaFoldDB" id="A0A0D8L6W5"/>
<dbReference type="Pfam" id="PF01963">
    <property type="entry name" value="TraB_PrgY_gumN"/>
    <property type="match status" value="1"/>
</dbReference>
<comment type="caution">
    <text evidence="1">The sequence shown here is derived from an EMBL/GenBank/DDBJ whole genome shotgun (WGS) entry which is preliminary data.</text>
</comment>
<dbReference type="InterPro" id="IPR047111">
    <property type="entry name" value="YbaP-like"/>
</dbReference>
<dbReference type="EMBL" id="JZSH01000297">
    <property type="protein sequence ID" value="KJF76553.1"/>
    <property type="molecule type" value="Genomic_DNA"/>
</dbReference>
<dbReference type="PANTHER" id="PTHR40590:SF1">
    <property type="entry name" value="CYTOPLASMIC PROTEIN"/>
    <property type="match status" value="1"/>
</dbReference>
<accession>A0A0D8L6W5</accession>
<dbReference type="CDD" id="cd14789">
    <property type="entry name" value="Tiki"/>
    <property type="match status" value="1"/>
</dbReference>
<organism evidence="1 2">
    <name type="scientific">Morganella morganii</name>
    <name type="common">Proteus morganii</name>
    <dbReference type="NCBI Taxonomy" id="582"/>
    <lineage>
        <taxon>Bacteria</taxon>
        <taxon>Pseudomonadati</taxon>
        <taxon>Pseudomonadota</taxon>
        <taxon>Gammaproteobacteria</taxon>
        <taxon>Enterobacterales</taxon>
        <taxon>Morganellaceae</taxon>
        <taxon>Morganella</taxon>
    </lineage>
</organism>
<dbReference type="Proteomes" id="UP000032582">
    <property type="component" value="Unassembled WGS sequence"/>
</dbReference>
<evidence type="ECO:0000313" key="1">
    <source>
        <dbReference type="EMBL" id="KJF76553.1"/>
    </source>
</evidence>
<sequence length="269" mass="30418">MKTLFRRLKDYLIPPDPQGGCTWPSVDLTLPGDISLHLVGSIHMGSEAMYPLPGPLLERINHADGLIVEADITRPAPPFPGQDPESPRLPVSERLPEHLRNDYLRYCEEQRQPVQTLDTLPAWQVALILQSAQAQSLGLRPHYGIDYQMLNAAHGQNIPVFELEGTQAQLQMLLDFPDEGLSLLEDTLAYWHDNARALQIMLGWWLDYRPEKLAQPLPATFSEQTYQHLMINRNDAWKIRLTQLPPGNYVVAVGALHLYGDHNLPSILC</sequence>
<dbReference type="PATRIC" id="fig|582.24.peg.5739"/>
<name>A0A0D8L6W5_MORMO</name>
<dbReference type="InterPro" id="IPR002816">
    <property type="entry name" value="TraB/PrgY/GumN_fam"/>
</dbReference>